<dbReference type="Gene3D" id="2.60.120.200">
    <property type="match status" value="1"/>
</dbReference>
<dbReference type="GeneID" id="111438195"/>
<evidence type="ECO:0000256" key="6">
    <source>
        <dbReference type="ARBA" id="ARBA00022527"/>
    </source>
</evidence>
<sequence length="687" mass="76487">MAAILIFMLILSIPIFLASGASEDLSFTFNGFRSGDLSLDGVAEITSNGVLKLTNDVDQQIGHAFYPNSVSFKNQSTNSSVFSFSATFVFAIKSEYHDLAGHGIAFVVSPSRGLPGARPSESLGLFNESNNGNETNHIFAIELDTIQNLDLKDINRNHVGININGLVSERAAPAGYWVDGEFKNLTLISGELMQVWVEYDGIDKRIDVTMAPIEIIHKPKTPLLSFRRDLSSVINEIMFVGFSSSTGSITTAHYVLGWSFKINGEVPRLALSQLPELPPRSEKKQRSKFLTVGLPLICSSIVLTAVLGAVFLIHRRRKFAEVLEDWELEYGPQRFKYKDLYIATKGFREKEFLGFGGFGRVYKGVLPNSKIEVAVKKISHESRQGMKEFVAEIVSVGRLRHRNLVALLGYCRRREKLFLVYEYMPNGSLDTYLHDWPEVTINWEQRFEIIKGVASGLFYLHEQCEQVVIHRDVKASNVLLDAEFNGRLGDFGLAKMHDRGADPRTTHVVGTLGYLAPEHIRTGRATSRTDVYAFGAFLLEVGCGRRPIHQQDEADDFILMDWVFSCWSNGDILRTADPKLGGNFDPSQLELVLKLGLLCSHSSPAVRPTMRQVLQYLEADAPLPELATLRWRLSGNVFLNLRRRNGGSIGDGDGDGLDDFSMSYPVSTERNVTSSSSVAESVLSEGR</sequence>
<keyword evidence="7" id="KW-0808">Transferase</keyword>
<evidence type="ECO:0000259" key="24">
    <source>
        <dbReference type="PROSITE" id="PS50011"/>
    </source>
</evidence>
<keyword evidence="6" id="KW-0723">Serine/threonine-protein kinase</keyword>
<evidence type="ECO:0000256" key="7">
    <source>
        <dbReference type="ARBA" id="ARBA00022679"/>
    </source>
</evidence>
<comment type="similarity">
    <text evidence="3">In the N-terminal section; belongs to the leguminous lectin family.</text>
</comment>
<keyword evidence="12" id="KW-0418">Kinase</keyword>
<dbReference type="Pfam" id="PF00139">
    <property type="entry name" value="Lectin_legB"/>
    <property type="match status" value="1"/>
</dbReference>
<evidence type="ECO:0000256" key="15">
    <source>
        <dbReference type="ARBA" id="ARBA00023136"/>
    </source>
</evidence>
<dbReference type="GO" id="GO:0005524">
    <property type="term" value="F:ATP binding"/>
    <property type="evidence" value="ECO:0007669"/>
    <property type="project" value="UniProtKB-UniRule"/>
</dbReference>
<comment type="similarity">
    <text evidence="2">Belongs to the leguminous lectin family.</text>
</comment>
<evidence type="ECO:0000256" key="20">
    <source>
        <dbReference type="PROSITE-ProRule" id="PRU10141"/>
    </source>
</evidence>
<dbReference type="InterPro" id="IPR000719">
    <property type="entry name" value="Prot_kinase_dom"/>
</dbReference>
<dbReference type="InterPro" id="IPR011009">
    <property type="entry name" value="Kinase-like_dom_sf"/>
</dbReference>
<evidence type="ECO:0000256" key="16">
    <source>
        <dbReference type="ARBA" id="ARBA00023170"/>
    </source>
</evidence>
<keyword evidence="13 20" id="KW-0067">ATP-binding</keyword>
<evidence type="ECO:0000256" key="3">
    <source>
        <dbReference type="ARBA" id="ARBA00008536"/>
    </source>
</evidence>
<evidence type="ECO:0000256" key="5">
    <source>
        <dbReference type="ARBA" id="ARBA00012513"/>
    </source>
</evidence>
<comment type="similarity">
    <text evidence="4">In the C-terminal section; belongs to the protein kinase superfamily. Ser/Thr protein kinase family.</text>
</comment>
<dbReference type="SMART" id="SM00220">
    <property type="entry name" value="S_TKc"/>
    <property type="match status" value="1"/>
</dbReference>
<feature type="signal peptide" evidence="23">
    <location>
        <begin position="1"/>
        <end position="20"/>
    </location>
</feature>
<dbReference type="EC" id="2.7.11.1" evidence="5"/>
<evidence type="ECO:0000256" key="19">
    <source>
        <dbReference type="ARBA" id="ARBA00048679"/>
    </source>
</evidence>
<evidence type="ECO:0000256" key="13">
    <source>
        <dbReference type="ARBA" id="ARBA00022840"/>
    </source>
</evidence>
<reference evidence="26" key="1">
    <citation type="submission" date="2025-08" db="UniProtKB">
        <authorList>
            <consortium name="RefSeq"/>
        </authorList>
    </citation>
    <scope>IDENTIFICATION</scope>
    <source>
        <tissue evidence="26">Young leaves</tissue>
    </source>
</reference>
<evidence type="ECO:0000256" key="2">
    <source>
        <dbReference type="ARBA" id="ARBA00007606"/>
    </source>
</evidence>
<evidence type="ECO:0000256" key="23">
    <source>
        <dbReference type="SAM" id="SignalP"/>
    </source>
</evidence>
<evidence type="ECO:0000256" key="17">
    <source>
        <dbReference type="ARBA" id="ARBA00023180"/>
    </source>
</evidence>
<dbReference type="GO" id="GO:0016020">
    <property type="term" value="C:membrane"/>
    <property type="evidence" value="ECO:0007669"/>
    <property type="project" value="UniProtKB-SubCell"/>
</dbReference>
<dbReference type="Pfam" id="PF00069">
    <property type="entry name" value="Pkinase"/>
    <property type="match status" value="1"/>
</dbReference>
<keyword evidence="17" id="KW-0325">Glycoprotein</keyword>
<dbReference type="GO" id="GO:0004674">
    <property type="term" value="F:protein serine/threonine kinase activity"/>
    <property type="evidence" value="ECO:0007669"/>
    <property type="project" value="UniProtKB-KW"/>
</dbReference>
<dbReference type="Gene3D" id="1.10.510.10">
    <property type="entry name" value="Transferase(Phosphotransferase) domain 1"/>
    <property type="match status" value="1"/>
</dbReference>
<evidence type="ECO:0000256" key="22">
    <source>
        <dbReference type="SAM" id="Phobius"/>
    </source>
</evidence>
<keyword evidence="8 22" id="KW-0812">Transmembrane</keyword>
<dbReference type="AlphaFoldDB" id="A0A6J1F0S4"/>
<feature type="chain" id="PRO_5026777047" description="non-specific serine/threonine protein kinase" evidence="23">
    <location>
        <begin position="21"/>
        <end position="687"/>
    </location>
</feature>
<dbReference type="FunFam" id="2.60.120.200:FF:000051">
    <property type="entry name" value="L-type lectin-domain containing receptor kinase V.9"/>
    <property type="match status" value="1"/>
</dbReference>
<name>A0A6J1F0S4_CUCMO</name>
<evidence type="ECO:0000313" key="25">
    <source>
        <dbReference type="Proteomes" id="UP000504609"/>
    </source>
</evidence>
<evidence type="ECO:0000256" key="11">
    <source>
        <dbReference type="ARBA" id="ARBA00022741"/>
    </source>
</evidence>
<evidence type="ECO:0000256" key="12">
    <source>
        <dbReference type="ARBA" id="ARBA00022777"/>
    </source>
</evidence>
<keyword evidence="16" id="KW-0675">Receptor</keyword>
<dbReference type="Gene3D" id="3.30.200.20">
    <property type="entry name" value="Phosphorylase Kinase, domain 1"/>
    <property type="match status" value="1"/>
</dbReference>
<dbReference type="PROSITE" id="PS00107">
    <property type="entry name" value="PROTEIN_KINASE_ATP"/>
    <property type="match status" value="1"/>
</dbReference>
<dbReference type="InterPro" id="IPR008271">
    <property type="entry name" value="Ser/Thr_kinase_AS"/>
</dbReference>
<dbReference type="InterPro" id="IPR013320">
    <property type="entry name" value="ConA-like_dom_sf"/>
</dbReference>
<evidence type="ECO:0000256" key="10">
    <source>
        <dbReference type="ARBA" id="ARBA00022734"/>
    </source>
</evidence>
<dbReference type="InterPro" id="IPR017441">
    <property type="entry name" value="Protein_kinase_ATP_BS"/>
</dbReference>
<feature type="region of interest" description="Disordered" evidence="21">
    <location>
        <begin position="667"/>
        <end position="687"/>
    </location>
</feature>
<comment type="subcellular location">
    <subcellularLocation>
        <location evidence="1">Membrane</location>
        <topology evidence="1">Single-pass type I membrane protein</topology>
    </subcellularLocation>
</comment>
<dbReference type="KEGG" id="cmos:111438195"/>
<feature type="domain" description="Protein kinase" evidence="24">
    <location>
        <begin position="347"/>
        <end position="626"/>
    </location>
</feature>
<accession>A0A6J1F0S4</accession>
<comment type="catalytic activity">
    <reaction evidence="19">
        <text>L-seryl-[protein] + ATP = O-phospho-L-seryl-[protein] + ADP + H(+)</text>
        <dbReference type="Rhea" id="RHEA:17989"/>
        <dbReference type="Rhea" id="RHEA-COMP:9863"/>
        <dbReference type="Rhea" id="RHEA-COMP:11604"/>
        <dbReference type="ChEBI" id="CHEBI:15378"/>
        <dbReference type="ChEBI" id="CHEBI:29999"/>
        <dbReference type="ChEBI" id="CHEBI:30616"/>
        <dbReference type="ChEBI" id="CHEBI:83421"/>
        <dbReference type="ChEBI" id="CHEBI:456216"/>
        <dbReference type="EC" id="2.7.11.1"/>
    </reaction>
</comment>
<dbReference type="CDD" id="cd06899">
    <property type="entry name" value="lectin_legume_LecRK_Arcelin_ConA"/>
    <property type="match status" value="1"/>
</dbReference>
<feature type="compositionally biased region" description="Low complexity" evidence="21">
    <location>
        <begin position="674"/>
        <end position="687"/>
    </location>
</feature>
<dbReference type="InterPro" id="IPR050528">
    <property type="entry name" value="L-type_Lectin-RKs"/>
</dbReference>
<dbReference type="SUPFAM" id="SSF49899">
    <property type="entry name" value="Concanavalin A-like lectins/glucanases"/>
    <property type="match status" value="1"/>
</dbReference>
<evidence type="ECO:0000256" key="21">
    <source>
        <dbReference type="SAM" id="MobiDB-lite"/>
    </source>
</evidence>
<dbReference type="PANTHER" id="PTHR27007">
    <property type="match status" value="1"/>
</dbReference>
<keyword evidence="14 22" id="KW-1133">Transmembrane helix</keyword>
<gene>
    <name evidence="26" type="primary">LOC111438195</name>
</gene>
<protein>
    <recommendedName>
        <fullName evidence="5">non-specific serine/threonine protein kinase</fullName>
        <ecNumber evidence="5">2.7.11.1</ecNumber>
    </recommendedName>
</protein>
<dbReference type="RefSeq" id="XP_022931920.1">
    <property type="nucleotide sequence ID" value="XM_023076152.1"/>
</dbReference>
<evidence type="ECO:0000256" key="4">
    <source>
        <dbReference type="ARBA" id="ARBA00010217"/>
    </source>
</evidence>
<proteinExistence type="inferred from homology"/>
<evidence type="ECO:0000256" key="18">
    <source>
        <dbReference type="ARBA" id="ARBA00047899"/>
    </source>
</evidence>
<dbReference type="SMR" id="A0A6J1F0S4"/>
<dbReference type="PROSITE" id="PS50011">
    <property type="entry name" value="PROTEIN_KINASE_DOM"/>
    <property type="match status" value="1"/>
</dbReference>
<evidence type="ECO:0000256" key="1">
    <source>
        <dbReference type="ARBA" id="ARBA00004479"/>
    </source>
</evidence>
<organism evidence="25 26">
    <name type="scientific">Cucurbita moschata</name>
    <name type="common">Winter crookneck squash</name>
    <name type="synonym">Cucurbita pepo var. moschata</name>
    <dbReference type="NCBI Taxonomy" id="3662"/>
    <lineage>
        <taxon>Eukaryota</taxon>
        <taxon>Viridiplantae</taxon>
        <taxon>Streptophyta</taxon>
        <taxon>Embryophyta</taxon>
        <taxon>Tracheophyta</taxon>
        <taxon>Spermatophyta</taxon>
        <taxon>Magnoliopsida</taxon>
        <taxon>eudicotyledons</taxon>
        <taxon>Gunneridae</taxon>
        <taxon>Pentapetalae</taxon>
        <taxon>rosids</taxon>
        <taxon>fabids</taxon>
        <taxon>Cucurbitales</taxon>
        <taxon>Cucurbitaceae</taxon>
        <taxon>Cucurbiteae</taxon>
        <taxon>Cucurbita</taxon>
    </lineage>
</organism>
<dbReference type="FunFam" id="3.30.200.20:FF:000112">
    <property type="entry name" value="Lectin-domain containing receptor kinase A4.3"/>
    <property type="match status" value="1"/>
</dbReference>
<dbReference type="GO" id="GO:0030246">
    <property type="term" value="F:carbohydrate binding"/>
    <property type="evidence" value="ECO:0007669"/>
    <property type="project" value="UniProtKB-KW"/>
</dbReference>
<dbReference type="PROSITE" id="PS00108">
    <property type="entry name" value="PROTEIN_KINASE_ST"/>
    <property type="match status" value="1"/>
</dbReference>
<feature type="binding site" evidence="20">
    <location>
        <position position="377"/>
    </location>
    <ligand>
        <name>ATP</name>
        <dbReference type="ChEBI" id="CHEBI:30616"/>
    </ligand>
</feature>
<dbReference type="FunFam" id="1.10.510.10:FF:000108">
    <property type="entry name" value="L-type lectin-domain containing receptor kinase S.4"/>
    <property type="match status" value="1"/>
</dbReference>
<feature type="transmembrane region" description="Helical" evidence="22">
    <location>
        <begin position="289"/>
        <end position="313"/>
    </location>
</feature>
<keyword evidence="9 23" id="KW-0732">Signal</keyword>
<evidence type="ECO:0000256" key="8">
    <source>
        <dbReference type="ARBA" id="ARBA00022692"/>
    </source>
</evidence>
<evidence type="ECO:0000313" key="26">
    <source>
        <dbReference type="RefSeq" id="XP_022931920.1"/>
    </source>
</evidence>
<keyword evidence="11 20" id="KW-0547">Nucleotide-binding</keyword>
<comment type="catalytic activity">
    <reaction evidence="18">
        <text>L-threonyl-[protein] + ATP = O-phospho-L-threonyl-[protein] + ADP + H(+)</text>
        <dbReference type="Rhea" id="RHEA:46608"/>
        <dbReference type="Rhea" id="RHEA-COMP:11060"/>
        <dbReference type="Rhea" id="RHEA-COMP:11605"/>
        <dbReference type="ChEBI" id="CHEBI:15378"/>
        <dbReference type="ChEBI" id="CHEBI:30013"/>
        <dbReference type="ChEBI" id="CHEBI:30616"/>
        <dbReference type="ChEBI" id="CHEBI:61977"/>
        <dbReference type="ChEBI" id="CHEBI:456216"/>
        <dbReference type="EC" id="2.7.11.1"/>
    </reaction>
</comment>
<evidence type="ECO:0000256" key="9">
    <source>
        <dbReference type="ARBA" id="ARBA00022729"/>
    </source>
</evidence>
<dbReference type="Proteomes" id="UP000504609">
    <property type="component" value="Unplaced"/>
</dbReference>
<dbReference type="InterPro" id="IPR001220">
    <property type="entry name" value="Legume_lectin_dom"/>
</dbReference>
<keyword evidence="15 22" id="KW-0472">Membrane</keyword>
<dbReference type="SUPFAM" id="SSF56112">
    <property type="entry name" value="Protein kinase-like (PK-like)"/>
    <property type="match status" value="1"/>
</dbReference>
<evidence type="ECO:0000256" key="14">
    <source>
        <dbReference type="ARBA" id="ARBA00022989"/>
    </source>
</evidence>
<keyword evidence="25" id="KW-1185">Reference proteome</keyword>
<keyword evidence="10" id="KW-0430">Lectin</keyword>